<comment type="caution">
    <text evidence="1">The sequence shown here is derived from an EMBL/GenBank/DDBJ whole genome shotgun (WGS) entry which is preliminary data.</text>
</comment>
<proteinExistence type="predicted"/>
<organism evidence="1 2">
    <name type="scientific">Photobacterium sanctipauli</name>
    <dbReference type="NCBI Taxonomy" id="1342794"/>
    <lineage>
        <taxon>Bacteria</taxon>
        <taxon>Pseudomonadati</taxon>
        <taxon>Pseudomonadota</taxon>
        <taxon>Gammaproteobacteria</taxon>
        <taxon>Vibrionales</taxon>
        <taxon>Vibrionaceae</taxon>
        <taxon>Photobacterium</taxon>
    </lineage>
</organism>
<dbReference type="EMBL" id="PYMA01000004">
    <property type="protein sequence ID" value="PSW20334.1"/>
    <property type="molecule type" value="Genomic_DNA"/>
</dbReference>
<dbReference type="RefSeq" id="WP_036825458.1">
    <property type="nucleotide sequence ID" value="NZ_JGVO01000655.1"/>
</dbReference>
<accession>A0A2T3NVM3</accession>
<evidence type="ECO:0000313" key="2">
    <source>
        <dbReference type="Proteomes" id="UP000241771"/>
    </source>
</evidence>
<name>A0A2T3NVM3_9GAMM</name>
<keyword evidence="2" id="KW-1185">Reference proteome</keyword>
<evidence type="ECO:0000313" key="1">
    <source>
        <dbReference type="EMBL" id="PSW20334.1"/>
    </source>
</evidence>
<reference evidence="1 2" key="1">
    <citation type="submission" date="2018-01" db="EMBL/GenBank/DDBJ databases">
        <title>Whole genome sequencing of Histamine producing bacteria.</title>
        <authorList>
            <person name="Butler K."/>
        </authorList>
    </citation>
    <scope>NUCLEOTIDE SEQUENCE [LARGE SCALE GENOMIC DNA]</scope>
    <source>
        <strain evidence="1 2">DSM 100436</strain>
    </source>
</reference>
<protein>
    <submittedName>
        <fullName evidence="1">Uncharacterized protein</fullName>
    </submittedName>
</protein>
<dbReference type="Proteomes" id="UP000241771">
    <property type="component" value="Unassembled WGS sequence"/>
</dbReference>
<dbReference type="AlphaFoldDB" id="A0A2T3NVM3"/>
<sequence>MNKMVMNTMTKEAPSWVLSFLIVLLLTMQLTVKADDVEAQRITTPDGQVVYAWQGDGSELDLDIDQHIPSISDKTQPGKE</sequence>
<dbReference type="OrthoDB" id="5817570at2"/>
<gene>
    <name evidence="1" type="ORF">C9I98_09805</name>
</gene>